<name>A0A940DRR6_9BACT</name>
<proteinExistence type="predicted"/>
<evidence type="ECO:0000313" key="3">
    <source>
        <dbReference type="Proteomes" id="UP000725002"/>
    </source>
</evidence>
<dbReference type="Proteomes" id="UP000725002">
    <property type="component" value="Unassembled WGS sequence"/>
</dbReference>
<organism evidence="2 3">
    <name type="scientific">Candidatus Cryptobacteroides avicola</name>
    <dbReference type="NCBI Taxonomy" id="2840757"/>
    <lineage>
        <taxon>Bacteria</taxon>
        <taxon>Pseudomonadati</taxon>
        <taxon>Bacteroidota</taxon>
        <taxon>Bacteroidia</taxon>
        <taxon>Bacteroidales</taxon>
        <taxon>Candidatus Cryptobacteroides</taxon>
    </lineage>
</organism>
<evidence type="ECO:0000313" key="2">
    <source>
        <dbReference type="EMBL" id="MBO8483076.1"/>
    </source>
</evidence>
<dbReference type="AlphaFoldDB" id="A0A940DRR6"/>
<protein>
    <recommendedName>
        <fullName evidence="4">DUF1735 domain-containing protein</fullName>
    </recommendedName>
</protein>
<dbReference type="EMBL" id="JADILV010000021">
    <property type="protein sequence ID" value="MBO8483076.1"/>
    <property type="molecule type" value="Genomic_DNA"/>
</dbReference>
<gene>
    <name evidence="2" type="ORF">IAB75_03030</name>
</gene>
<reference evidence="2" key="2">
    <citation type="journal article" date="2021" name="PeerJ">
        <title>Extensive microbial diversity within the chicken gut microbiome revealed by metagenomics and culture.</title>
        <authorList>
            <person name="Gilroy R."/>
            <person name="Ravi A."/>
            <person name="Getino M."/>
            <person name="Pursley I."/>
            <person name="Horton D.L."/>
            <person name="Alikhan N.F."/>
            <person name="Baker D."/>
            <person name="Gharbi K."/>
            <person name="Hall N."/>
            <person name="Watson M."/>
            <person name="Adriaenssens E.M."/>
            <person name="Foster-Nyarko E."/>
            <person name="Jarju S."/>
            <person name="Secka A."/>
            <person name="Antonio M."/>
            <person name="Oren A."/>
            <person name="Chaudhuri R.R."/>
            <person name="La Ragione R."/>
            <person name="Hildebrand F."/>
            <person name="Pallen M.J."/>
        </authorList>
    </citation>
    <scope>NUCLEOTIDE SEQUENCE</scope>
    <source>
        <strain evidence="2">G3-8215</strain>
    </source>
</reference>
<dbReference type="PROSITE" id="PS51257">
    <property type="entry name" value="PROKAR_LIPOPROTEIN"/>
    <property type="match status" value="1"/>
</dbReference>
<comment type="caution">
    <text evidence="2">The sequence shown here is derived from an EMBL/GenBank/DDBJ whole genome shotgun (WGS) entry which is preliminary data.</text>
</comment>
<evidence type="ECO:0008006" key="4">
    <source>
        <dbReference type="Google" id="ProtNLM"/>
    </source>
</evidence>
<reference evidence="2" key="1">
    <citation type="submission" date="2020-10" db="EMBL/GenBank/DDBJ databases">
        <authorList>
            <person name="Gilroy R."/>
        </authorList>
    </citation>
    <scope>NUCLEOTIDE SEQUENCE</scope>
    <source>
        <strain evidence="2">G3-8215</strain>
    </source>
</reference>
<feature type="signal peptide" evidence="1">
    <location>
        <begin position="1"/>
        <end position="23"/>
    </location>
</feature>
<accession>A0A940DRR6</accession>
<evidence type="ECO:0000256" key="1">
    <source>
        <dbReference type="SAM" id="SignalP"/>
    </source>
</evidence>
<feature type="chain" id="PRO_5037107135" description="DUF1735 domain-containing protein" evidence="1">
    <location>
        <begin position="24"/>
        <end position="484"/>
    </location>
</feature>
<sequence>MKKSFFMLGISALVAGTMFTACKENPSGPETVIPTVSISADASFASDNTATLTLSLSEATTEDVSVTLADADVQSGSKKVSAIYSKNVTIAAGETSATVDVQADILGLEEGTYQAAIQIASAEGAEVAENPVVYIALNYVQQASVDLYADNTTFRPDGTAALRLVLSEASSMDVTVTLEEGEGTTADVSYEKTVTIPAGETEKEVILTVEIPENLEPGTYPAVIQIASVENALAGNAKSATINLVYPFTANITVDGVFDDWDTAPASVWTLPEGDVKYGMIKTLKLAANGSRVFVYFEFDDPSNYNSKTPYEDNSLPFNMYIDTDGDPTTGAIVTAVDNDTYYPPYDADHMGLEYYLEITLHDVGTNTISDFWTYGGLYRYDGDDGDAVFSKLTQLKAGSDYDGSSIYGSGVYENGTGRVEVQLSRQFFEMTGSKARFAVKVMDQYNNWKALGLLPQGNSVEVDGVTQHGQVDMAEITLPDYEG</sequence>
<keyword evidence="1" id="KW-0732">Signal</keyword>